<keyword evidence="3" id="KW-1185">Reference proteome</keyword>
<accession>A0A1Y0SVB0</accession>
<sequence length="130" mass="14611">MNDDDVVTIDPELEMEDREEEDEDDTPVAVQRIQDLQREFIHSVQMVMEPLVVANPEHRGSIEATAEGILQVIEGNGSDEGYVLVKRDDANFAMVPCVKEVYEEHLRDFVDATGLDISVGLTSMFDDVNN</sequence>
<protein>
    <submittedName>
        <fullName evidence="2">Uncharacterized protein</fullName>
    </submittedName>
</protein>
<feature type="region of interest" description="Disordered" evidence="1">
    <location>
        <begin position="1"/>
        <end position="27"/>
    </location>
</feature>
<name>A0A1Y0SVB0_9CAUD</name>
<evidence type="ECO:0000313" key="2">
    <source>
        <dbReference type="EMBL" id="ARV77462.1"/>
    </source>
</evidence>
<reference evidence="2 3" key="1">
    <citation type="submission" date="2017-05" db="EMBL/GenBank/DDBJ databases">
        <authorList>
            <person name="Song R."/>
            <person name="Chenine A.L."/>
            <person name="Ruprecht R.M."/>
        </authorList>
    </citation>
    <scope>NUCLEOTIDE SEQUENCE [LARGE SCALE GENOMIC DNA]</scope>
</reference>
<feature type="compositionally biased region" description="Acidic residues" evidence="1">
    <location>
        <begin position="1"/>
        <end position="26"/>
    </location>
</feature>
<dbReference type="EMBL" id="MF063068">
    <property type="protein sequence ID" value="ARV77462.1"/>
    <property type="molecule type" value="Genomic_DNA"/>
</dbReference>
<proteinExistence type="predicted"/>
<evidence type="ECO:0000256" key="1">
    <source>
        <dbReference type="SAM" id="MobiDB-lite"/>
    </source>
</evidence>
<evidence type="ECO:0000313" key="3">
    <source>
        <dbReference type="Proteomes" id="UP000224829"/>
    </source>
</evidence>
<organism evidence="2 3">
    <name type="scientific">Pseudomonas phage Noxifer</name>
    <dbReference type="NCBI Taxonomy" id="2006684"/>
    <lineage>
        <taxon>Viruses</taxon>
        <taxon>Duplodnaviria</taxon>
        <taxon>Heunggongvirae</taxon>
        <taxon>Uroviricota</taxon>
        <taxon>Caudoviricetes</taxon>
        <taxon>Chimalliviridae</taxon>
        <taxon>Noxifervirus</taxon>
        <taxon>Noxifervirus noxifer</taxon>
    </lineage>
</organism>
<dbReference type="Proteomes" id="UP000224829">
    <property type="component" value="Segment"/>
</dbReference>
<gene>
    <name evidence="2" type="ORF">NOXIFER_297</name>
</gene>